<dbReference type="Proteomes" id="UP000326354">
    <property type="component" value="Chromosome"/>
</dbReference>
<dbReference type="EMBL" id="AP019860">
    <property type="protein sequence ID" value="BBM84255.1"/>
    <property type="molecule type" value="Genomic_DNA"/>
</dbReference>
<evidence type="ECO:0000256" key="1">
    <source>
        <dbReference type="ARBA" id="ARBA00022448"/>
    </source>
</evidence>
<reference evidence="3 4" key="1">
    <citation type="submission" date="2019-08" db="EMBL/GenBank/DDBJ databases">
        <title>Complete genome sequence of Candidatus Uab amorphum.</title>
        <authorList>
            <person name="Shiratori T."/>
            <person name="Suzuki S."/>
            <person name="Kakizawa Y."/>
            <person name="Ishida K."/>
        </authorList>
    </citation>
    <scope>NUCLEOTIDE SEQUENCE [LARGE SCALE GENOMIC DNA]</scope>
    <source>
        <strain evidence="3 4">SRT547</strain>
    </source>
</reference>
<dbReference type="OrthoDB" id="235102at2"/>
<keyword evidence="4" id="KW-1185">Reference proteome</keyword>
<proteinExistence type="predicted"/>
<dbReference type="GO" id="GO:0015679">
    <property type="term" value="P:plasma membrane copper ion transport"/>
    <property type="evidence" value="ECO:0007669"/>
    <property type="project" value="TreeGrafter"/>
</dbReference>
<dbReference type="GO" id="GO:0030313">
    <property type="term" value="C:cell envelope"/>
    <property type="evidence" value="ECO:0007669"/>
    <property type="project" value="TreeGrafter"/>
</dbReference>
<evidence type="ECO:0000313" key="4">
    <source>
        <dbReference type="Proteomes" id="UP000326354"/>
    </source>
</evidence>
<name>A0A5S9IPE3_UABAM</name>
<accession>A0A5S9IPE3</accession>
<protein>
    <submittedName>
        <fullName evidence="3">Hemolysin D</fullName>
    </submittedName>
</protein>
<evidence type="ECO:0000256" key="2">
    <source>
        <dbReference type="SAM" id="Coils"/>
    </source>
</evidence>
<dbReference type="InterPro" id="IPR051909">
    <property type="entry name" value="MFP_Cation_Efflux"/>
</dbReference>
<dbReference type="KEGG" id="uam:UABAM_02611"/>
<dbReference type="AlphaFoldDB" id="A0A5S9IPE3"/>
<feature type="coiled-coil region" evidence="2">
    <location>
        <begin position="148"/>
        <end position="205"/>
    </location>
</feature>
<keyword evidence="1" id="KW-0813">Transport</keyword>
<keyword evidence="2" id="KW-0175">Coiled coil</keyword>
<organism evidence="3 4">
    <name type="scientific">Uabimicrobium amorphum</name>
    <dbReference type="NCBI Taxonomy" id="2596890"/>
    <lineage>
        <taxon>Bacteria</taxon>
        <taxon>Pseudomonadati</taxon>
        <taxon>Planctomycetota</taxon>
        <taxon>Candidatus Uabimicrobiia</taxon>
        <taxon>Candidatus Uabimicrobiales</taxon>
        <taxon>Candidatus Uabimicrobiaceae</taxon>
        <taxon>Candidatus Uabimicrobium</taxon>
    </lineage>
</organism>
<sequence>MKQILLVSILSLICGGLGIAGGWFAGLEKGKSFVQEKEEDHDDHEKPAISEIALENMGIIVGPAKLSSFSKYRTIPAVVEELVTTSQPVFTPVSGHIEKVLVKEYELIKKKQVVVSLIRDAIPRIDLTLTGDILKPATEELHESFAKFRRAVKNLEILEAELQRIQKYSKSEITDAYPILPKKRIIELNYEITRAKQEITITQEELVRHGLSESQIEAGKLGKIPRIDAQIWNRTLKSHGLWPSTAEKLYQVLPEDIQKLHWTMATISELVAAGLVKRDLYMWLKKNRAVGKHFLEIGGLLQRGNSLDKIRHMYDLNAFDSIVKINAPDNADSWDVEEILIKEHQSVEEGQHLITLKNPKHLYLVARPEGSERNLILNALQNNVKVQASPLLEKEGPTLEDLEIENIVSDKKTGAMRAYIQIQNEVFKIHSSVVKRRTWKLRTKQQYILRVPTETMEKVYVFPKDAVTEDGPSKIMFLQNGDHFRPIEVKVLYQDHESVVISNKADIFPGDIVVYQGAFALGLALKSSSGADAGHGHGHGH</sequence>
<dbReference type="RefSeq" id="WP_151968420.1">
    <property type="nucleotide sequence ID" value="NZ_AP019860.1"/>
</dbReference>
<dbReference type="GO" id="GO:0060003">
    <property type="term" value="P:copper ion export"/>
    <property type="evidence" value="ECO:0007669"/>
    <property type="project" value="TreeGrafter"/>
</dbReference>
<dbReference type="PANTHER" id="PTHR30097:SF4">
    <property type="entry name" value="SLR6042 PROTEIN"/>
    <property type="match status" value="1"/>
</dbReference>
<dbReference type="PANTHER" id="PTHR30097">
    <property type="entry name" value="CATION EFFLUX SYSTEM PROTEIN CUSB"/>
    <property type="match status" value="1"/>
</dbReference>
<gene>
    <name evidence="3" type="ORF">UABAM_02611</name>
</gene>
<dbReference type="Gene3D" id="2.40.420.20">
    <property type="match status" value="1"/>
</dbReference>
<evidence type="ECO:0000313" key="3">
    <source>
        <dbReference type="EMBL" id="BBM84255.1"/>
    </source>
</evidence>